<protein>
    <submittedName>
        <fullName evidence="1">Uncharacterized protein</fullName>
    </submittedName>
</protein>
<accession>A0A6J4N7L0</accession>
<dbReference type="AlphaFoldDB" id="A0A6J4N7L0"/>
<name>A0A6J4N7L0_9ACTN</name>
<sequence length="178" mass="19032">MVTRLPMLDLVARIGLGIVTLVWLLTSCSSSSSEVDGGPGGGEAQAAKREMDALAEKLLPDLVPRLGEVTEMDAEFVERGGYGLYDYRASAQVLRPAPRREALAEVERVLEEHGLTVESPGETSDVTGTLGNVRVSVVWMSGDAVDTADLTVNTLRPASGDDDYVADTGPTDYTTYLR</sequence>
<evidence type="ECO:0000313" key="1">
    <source>
        <dbReference type="EMBL" id="CAA9380180.1"/>
    </source>
</evidence>
<gene>
    <name evidence="1" type="ORF">AVDCRST_MAG32-1585</name>
</gene>
<dbReference type="PROSITE" id="PS51257">
    <property type="entry name" value="PROKAR_LIPOPROTEIN"/>
    <property type="match status" value="1"/>
</dbReference>
<reference evidence="1" key="1">
    <citation type="submission" date="2020-02" db="EMBL/GenBank/DDBJ databases">
        <authorList>
            <person name="Meier V. D."/>
        </authorList>
    </citation>
    <scope>NUCLEOTIDE SEQUENCE</scope>
    <source>
        <strain evidence="1">AVDCRST_MAG32</strain>
    </source>
</reference>
<proteinExistence type="predicted"/>
<organism evidence="1">
    <name type="scientific">uncultured Nocardioides sp</name>
    <dbReference type="NCBI Taxonomy" id="198441"/>
    <lineage>
        <taxon>Bacteria</taxon>
        <taxon>Bacillati</taxon>
        <taxon>Actinomycetota</taxon>
        <taxon>Actinomycetes</taxon>
        <taxon>Propionibacteriales</taxon>
        <taxon>Nocardioidaceae</taxon>
        <taxon>Nocardioides</taxon>
        <taxon>environmental samples</taxon>
    </lineage>
</organism>
<dbReference type="EMBL" id="CADCUM010000071">
    <property type="protein sequence ID" value="CAA9380180.1"/>
    <property type="molecule type" value="Genomic_DNA"/>
</dbReference>